<accession>A0ABY4NZT5</accession>
<reference evidence="5" key="1">
    <citation type="submission" date="2022-01" db="EMBL/GenBank/DDBJ databases">
        <title>PSI-footprinting approach for the identification of protein synthesis inhibitor producers.</title>
        <authorList>
            <person name="Handel F."/>
            <person name="Kulik A."/>
            <person name="Wex K.W."/>
            <person name="Berscheid A."/>
            <person name="Saur J.S."/>
            <person name="Winkler A."/>
            <person name="Wibberg D."/>
            <person name="Kalinowski J."/>
            <person name="Broetz-Oesterhelt H."/>
            <person name="Mast Y."/>
        </authorList>
    </citation>
    <scope>NUCLEOTIDE SEQUENCE</scope>
    <source>
        <strain evidence="5">KNN 49.3e</strain>
    </source>
</reference>
<dbReference type="RefSeq" id="WP_094008038.1">
    <property type="nucleotide sequence ID" value="NZ_CP091196.1"/>
</dbReference>
<protein>
    <submittedName>
        <fullName evidence="5">Zf-HC2 domain-containing protein</fullName>
    </submittedName>
</protein>
<evidence type="ECO:0000256" key="2">
    <source>
        <dbReference type="ARBA" id="ARBA00023163"/>
    </source>
</evidence>
<keyword evidence="3" id="KW-0812">Transmembrane</keyword>
<dbReference type="InterPro" id="IPR027383">
    <property type="entry name" value="Znf_put"/>
</dbReference>
<dbReference type="EMBL" id="CP091196">
    <property type="protein sequence ID" value="UQS25595.1"/>
    <property type="molecule type" value="Genomic_DNA"/>
</dbReference>
<dbReference type="InterPro" id="IPR041916">
    <property type="entry name" value="Anti_sigma_zinc_sf"/>
</dbReference>
<evidence type="ECO:0000256" key="1">
    <source>
        <dbReference type="ARBA" id="ARBA00023015"/>
    </source>
</evidence>
<keyword evidence="3" id="KW-0472">Membrane</keyword>
<sequence>MTEPDEFVPYDAAYVLGALSPEDRAAYEAHLRGCAACSRAVAELAGLPGLLSQVTPDMVEAEPPPDRVLPALLRGVRRARRRRVLTTFGVAVAAAAAVLVAIFAPQPDAGGGTAMTPLGAYPVQATAAVAEVSGGSRVDMSCSYRGAYQGAGYLLVAVRADGSEFELATWNAAPDRDARISVGTDLPPEEIKALEIRTTSGVPLLRWQP</sequence>
<dbReference type="Gene3D" id="1.10.10.1320">
    <property type="entry name" value="Anti-sigma factor, zinc-finger domain"/>
    <property type="match status" value="1"/>
</dbReference>
<dbReference type="Pfam" id="PF13490">
    <property type="entry name" value="zf-HC2"/>
    <property type="match status" value="1"/>
</dbReference>
<evidence type="ECO:0000313" key="6">
    <source>
        <dbReference type="Proteomes" id="UP000830158"/>
    </source>
</evidence>
<evidence type="ECO:0000259" key="4">
    <source>
        <dbReference type="Pfam" id="PF13490"/>
    </source>
</evidence>
<keyword evidence="2" id="KW-0804">Transcription</keyword>
<keyword evidence="6" id="KW-1185">Reference proteome</keyword>
<evidence type="ECO:0000256" key="3">
    <source>
        <dbReference type="SAM" id="Phobius"/>
    </source>
</evidence>
<keyword evidence="3" id="KW-1133">Transmembrane helix</keyword>
<evidence type="ECO:0000313" key="5">
    <source>
        <dbReference type="EMBL" id="UQS25595.1"/>
    </source>
</evidence>
<keyword evidence="1" id="KW-0805">Transcription regulation</keyword>
<feature type="transmembrane region" description="Helical" evidence="3">
    <location>
        <begin position="84"/>
        <end position="104"/>
    </location>
</feature>
<organism evidence="5 6">
    <name type="scientific">Amycolatopsis thermalba</name>
    <dbReference type="NCBI Taxonomy" id="944492"/>
    <lineage>
        <taxon>Bacteria</taxon>
        <taxon>Bacillati</taxon>
        <taxon>Actinomycetota</taxon>
        <taxon>Actinomycetes</taxon>
        <taxon>Pseudonocardiales</taxon>
        <taxon>Pseudonocardiaceae</taxon>
        <taxon>Amycolatopsis</taxon>
    </lineage>
</organism>
<dbReference type="Proteomes" id="UP000830158">
    <property type="component" value="Chromosome"/>
</dbReference>
<gene>
    <name evidence="5" type="ORF">L1857_23690</name>
</gene>
<proteinExistence type="predicted"/>
<name>A0ABY4NZT5_9PSEU</name>
<feature type="domain" description="Putative zinc-finger" evidence="4">
    <location>
        <begin position="13"/>
        <end position="37"/>
    </location>
</feature>